<dbReference type="GO" id="GO:0006465">
    <property type="term" value="P:signal peptide processing"/>
    <property type="evidence" value="ECO:0007669"/>
    <property type="project" value="InterPro"/>
</dbReference>
<accession>A0A941GFW2</accession>
<dbReference type="GO" id="GO:0004252">
    <property type="term" value="F:serine-type endopeptidase activity"/>
    <property type="evidence" value="ECO:0007669"/>
    <property type="project" value="InterPro"/>
</dbReference>
<dbReference type="Pfam" id="PF10502">
    <property type="entry name" value="Peptidase_S26"/>
    <property type="match status" value="1"/>
</dbReference>
<comment type="caution">
    <text evidence="10">The sequence shown here is derived from an EMBL/GenBank/DDBJ whole genome shotgun (WGS) entry which is preliminary data.</text>
</comment>
<feature type="active site" evidence="6">
    <location>
        <position position="78"/>
    </location>
</feature>
<feature type="active site" evidence="6">
    <location>
        <position position="41"/>
    </location>
</feature>
<protein>
    <recommendedName>
        <fullName evidence="3 7">Signal peptidase I</fullName>
        <ecNumber evidence="3 7">3.4.21.89</ecNumber>
    </recommendedName>
</protein>
<dbReference type="Gene3D" id="2.10.109.10">
    <property type="entry name" value="Umud Fragment, subunit A"/>
    <property type="match status" value="1"/>
</dbReference>
<dbReference type="InterPro" id="IPR019756">
    <property type="entry name" value="Pept_S26A_signal_pept_1_Ser-AS"/>
</dbReference>
<keyword evidence="5 7" id="KW-0378">Hydrolase</keyword>
<proteinExistence type="inferred from homology"/>
<name>A0A941GFW2_NIACI</name>
<dbReference type="CDD" id="cd06530">
    <property type="entry name" value="S26_SPase_I"/>
    <property type="match status" value="1"/>
</dbReference>
<evidence type="ECO:0000256" key="8">
    <source>
        <dbReference type="RuleBase" id="RU362042"/>
    </source>
</evidence>
<dbReference type="RefSeq" id="WP_212118289.1">
    <property type="nucleotide sequence ID" value="NZ_JAGTPX020000007.1"/>
</dbReference>
<organism evidence="10">
    <name type="scientific">Niallia circulans</name>
    <name type="common">Bacillus circulans</name>
    <dbReference type="NCBI Taxonomy" id="1397"/>
    <lineage>
        <taxon>Bacteria</taxon>
        <taxon>Bacillati</taxon>
        <taxon>Bacillota</taxon>
        <taxon>Bacilli</taxon>
        <taxon>Bacillales</taxon>
        <taxon>Bacillaceae</taxon>
        <taxon>Niallia</taxon>
    </lineage>
</organism>
<evidence type="ECO:0000256" key="7">
    <source>
        <dbReference type="RuleBase" id="RU003993"/>
    </source>
</evidence>
<dbReference type="InterPro" id="IPR019758">
    <property type="entry name" value="Pept_S26A_signal_pept_1_CS"/>
</dbReference>
<sequence length="177" mass="20251">MMSQVERTKMKTYVRKILIFFIVLFIVRSFIFVPLKVDGESMKPTLQNGDLVLINKFNTPDRFSIIIARLPSGEKIVKRVIGLPGETVQYKNNQLFINNEAIDEVFIPKNKDIYTEDYTLVGKVPADHLFVLGDNRQFSTDSREIGTIPIESVEGCIGMRYWPLNKVSISIGKDSFK</sequence>
<dbReference type="PANTHER" id="PTHR43390:SF8">
    <property type="entry name" value="SIGNAL PEPTIDASE I"/>
    <property type="match status" value="1"/>
</dbReference>
<comment type="subcellular location">
    <subcellularLocation>
        <location evidence="2">Cell membrane</location>
        <topology evidence="2">Single-pass type II membrane protein</topology>
    </subcellularLocation>
    <subcellularLocation>
        <location evidence="8">Membrane</location>
        <topology evidence="8">Single-pass type II membrane protein</topology>
    </subcellularLocation>
</comment>
<evidence type="ECO:0000256" key="2">
    <source>
        <dbReference type="ARBA" id="ARBA00004401"/>
    </source>
</evidence>
<dbReference type="EMBL" id="JAGTPX010000006">
    <property type="protein sequence ID" value="MBR8669452.1"/>
    <property type="molecule type" value="Genomic_DNA"/>
</dbReference>
<dbReference type="PRINTS" id="PR00727">
    <property type="entry name" value="LEADERPTASE"/>
</dbReference>
<dbReference type="PROSITE" id="PS00501">
    <property type="entry name" value="SPASE_I_1"/>
    <property type="match status" value="1"/>
</dbReference>
<reference evidence="10" key="1">
    <citation type="submission" date="2021-04" db="EMBL/GenBank/DDBJ databases">
        <title>Genomic analysis of electroactive and textile dye degrading Bacillus circulans strain: DC10 isolated from constructed wetland-microbial fuel cells treating textile dye wastewaters.</title>
        <authorList>
            <person name="Patel D.U."/>
            <person name="Desai C.R."/>
        </authorList>
    </citation>
    <scope>NUCLEOTIDE SEQUENCE</scope>
    <source>
        <strain evidence="10">DC10</strain>
    </source>
</reference>
<comment type="similarity">
    <text evidence="8">Belongs to the peptidase S26 family.</text>
</comment>
<evidence type="ECO:0000259" key="9">
    <source>
        <dbReference type="Pfam" id="PF10502"/>
    </source>
</evidence>
<dbReference type="GO" id="GO:0009003">
    <property type="term" value="F:signal peptidase activity"/>
    <property type="evidence" value="ECO:0007669"/>
    <property type="project" value="UniProtKB-EC"/>
</dbReference>
<keyword evidence="4 7" id="KW-0645">Protease</keyword>
<dbReference type="GO" id="GO:0005886">
    <property type="term" value="C:plasma membrane"/>
    <property type="evidence" value="ECO:0007669"/>
    <property type="project" value="UniProtKB-SubCell"/>
</dbReference>
<dbReference type="SUPFAM" id="SSF51306">
    <property type="entry name" value="LexA/Signal peptidase"/>
    <property type="match status" value="1"/>
</dbReference>
<comment type="catalytic activity">
    <reaction evidence="1 7">
        <text>Cleavage of hydrophobic, N-terminal signal or leader sequences from secreted and periplasmic proteins.</text>
        <dbReference type="EC" id="3.4.21.89"/>
    </reaction>
</comment>
<evidence type="ECO:0000256" key="1">
    <source>
        <dbReference type="ARBA" id="ARBA00000677"/>
    </source>
</evidence>
<dbReference type="NCBIfam" id="TIGR02227">
    <property type="entry name" value="sigpep_I_bact"/>
    <property type="match status" value="1"/>
</dbReference>
<dbReference type="InterPro" id="IPR019757">
    <property type="entry name" value="Pept_S26A_signal_pept_1_Lys-AS"/>
</dbReference>
<evidence type="ECO:0000256" key="3">
    <source>
        <dbReference type="ARBA" id="ARBA00013208"/>
    </source>
</evidence>
<dbReference type="InterPro" id="IPR036286">
    <property type="entry name" value="LexA/Signal_pep-like_sf"/>
</dbReference>
<gene>
    <name evidence="10" type="primary">lepB</name>
    <name evidence="10" type="ORF">KD144_07855</name>
</gene>
<dbReference type="PANTHER" id="PTHR43390">
    <property type="entry name" value="SIGNAL PEPTIDASE I"/>
    <property type="match status" value="1"/>
</dbReference>
<dbReference type="EC" id="3.4.21.89" evidence="3 7"/>
<evidence type="ECO:0000256" key="6">
    <source>
        <dbReference type="PIRSR" id="PIRSR600223-1"/>
    </source>
</evidence>
<feature type="domain" description="Peptidase S26" evidence="9">
    <location>
        <begin position="11"/>
        <end position="162"/>
    </location>
</feature>
<dbReference type="AlphaFoldDB" id="A0A941GFW2"/>
<dbReference type="InterPro" id="IPR000223">
    <property type="entry name" value="Pept_S26A_signal_pept_1"/>
</dbReference>
<dbReference type="PROSITE" id="PS00760">
    <property type="entry name" value="SPASE_I_2"/>
    <property type="match status" value="1"/>
</dbReference>
<dbReference type="PROSITE" id="PS00761">
    <property type="entry name" value="SPASE_I_3"/>
    <property type="match status" value="1"/>
</dbReference>
<dbReference type="InterPro" id="IPR019533">
    <property type="entry name" value="Peptidase_S26"/>
</dbReference>
<evidence type="ECO:0000313" key="10">
    <source>
        <dbReference type="EMBL" id="MBR8669452.1"/>
    </source>
</evidence>
<evidence type="ECO:0000256" key="4">
    <source>
        <dbReference type="ARBA" id="ARBA00022670"/>
    </source>
</evidence>
<evidence type="ECO:0000256" key="5">
    <source>
        <dbReference type="ARBA" id="ARBA00022801"/>
    </source>
</evidence>